<dbReference type="AlphaFoldDB" id="A0A0E0G8Z5"/>
<dbReference type="EnsemblPlants" id="ONIVA02G24530.4">
    <property type="protein sequence ID" value="ONIVA02G24530.4"/>
    <property type="gene ID" value="ONIVA02G24530"/>
</dbReference>
<sequence>MSVTKALQVPNVRILPSYSFAEKALTTDAPLDLGCSSHEAKCGDADASQRQLAVRVSYVSVSPFTLTKFPFFSPLSSLLVILSLPPTPLAGSFAINPPPPLFSSDPAPPPEGESSAAAAAPRTLTQ</sequence>
<feature type="region of interest" description="Disordered" evidence="1">
    <location>
        <begin position="100"/>
        <end position="126"/>
    </location>
</feature>
<protein>
    <submittedName>
        <fullName evidence="2">Uncharacterized protein</fullName>
    </submittedName>
</protein>
<reference evidence="2" key="2">
    <citation type="submission" date="2018-04" db="EMBL/GenBank/DDBJ databases">
        <title>OnivRS2 (Oryza nivara Reference Sequence Version 2).</title>
        <authorList>
            <person name="Zhang J."/>
            <person name="Kudrna D."/>
            <person name="Lee S."/>
            <person name="Talag J."/>
            <person name="Rajasekar S."/>
            <person name="Welchert J."/>
            <person name="Hsing Y.-I."/>
            <person name="Wing R.A."/>
        </authorList>
    </citation>
    <scope>NUCLEOTIDE SEQUENCE [LARGE SCALE GENOMIC DNA]</scope>
    <source>
        <strain evidence="2">SL10</strain>
    </source>
</reference>
<proteinExistence type="predicted"/>
<feature type="compositionally biased region" description="Low complexity" evidence="1">
    <location>
        <begin position="112"/>
        <end position="126"/>
    </location>
</feature>
<evidence type="ECO:0000313" key="2">
    <source>
        <dbReference type="EnsemblPlants" id="ONIVA02G24530.4"/>
    </source>
</evidence>
<keyword evidence="3" id="KW-1185">Reference proteome</keyword>
<feature type="compositionally biased region" description="Pro residues" evidence="1">
    <location>
        <begin position="100"/>
        <end position="111"/>
    </location>
</feature>
<organism evidence="2">
    <name type="scientific">Oryza nivara</name>
    <name type="common">Indian wild rice</name>
    <name type="synonym">Oryza sativa f. spontanea</name>
    <dbReference type="NCBI Taxonomy" id="4536"/>
    <lineage>
        <taxon>Eukaryota</taxon>
        <taxon>Viridiplantae</taxon>
        <taxon>Streptophyta</taxon>
        <taxon>Embryophyta</taxon>
        <taxon>Tracheophyta</taxon>
        <taxon>Spermatophyta</taxon>
        <taxon>Magnoliopsida</taxon>
        <taxon>Liliopsida</taxon>
        <taxon>Poales</taxon>
        <taxon>Poaceae</taxon>
        <taxon>BOP clade</taxon>
        <taxon>Oryzoideae</taxon>
        <taxon>Oryzeae</taxon>
        <taxon>Oryzinae</taxon>
        <taxon>Oryza</taxon>
    </lineage>
</organism>
<evidence type="ECO:0000313" key="3">
    <source>
        <dbReference type="Proteomes" id="UP000006591"/>
    </source>
</evidence>
<reference evidence="2" key="1">
    <citation type="submission" date="2015-04" db="UniProtKB">
        <authorList>
            <consortium name="EnsemblPlants"/>
        </authorList>
    </citation>
    <scope>IDENTIFICATION</scope>
    <source>
        <strain evidence="2">SL10</strain>
    </source>
</reference>
<evidence type="ECO:0000256" key="1">
    <source>
        <dbReference type="SAM" id="MobiDB-lite"/>
    </source>
</evidence>
<dbReference type="Gramene" id="ONIVA02G24530.4">
    <property type="protein sequence ID" value="ONIVA02G24530.4"/>
    <property type="gene ID" value="ONIVA02G24530"/>
</dbReference>
<dbReference type="HOGENOM" id="CLU_1985178_0_0_1"/>
<accession>A0A0E0G8Z5</accession>
<dbReference type="Proteomes" id="UP000006591">
    <property type="component" value="Chromosome 2"/>
</dbReference>
<name>A0A0E0G8Z5_ORYNI</name>